<dbReference type="EMBL" id="CABL01000002">
    <property type="protein sequence ID" value="CBH74688.1"/>
    <property type="molecule type" value="Genomic_DNA"/>
</dbReference>
<gene>
    <name evidence="1" type="ORF">CARN1_1791</name>
</gene>
<reference evidence="1" key="1">
    <citation type="submission" date="2009-10" db="EMBL/GenBank/DDBJ databases">
        <title>Diversity of trophic interactions inside an arsenic-rich microbial ecosystem.</title>
        <authorList>
            <person name="Bertin P.N."/>
            <person name="Heinrich-Salmeron A."/>
            <person name="Pelletier E."/>
            <person name="Goulhen-Chollet F."/>
            <person name="Arsene-Ploetze F."/>
            <person name="Gallien S."/>
            <person name="Calteau A."/>
            <person name="Vallenet D."/>
            <person name="Casiot C."/>
            <person name="Chane-Woon-Ming B."/>
            <person name="Giloteaux L."/>
            <person name="Barakat M."/>
            <person name="Bonnefoy V."/>
            <person name="Bruneel O."/>
            <person name="Chandler M."/>
            <person name="Cleiss J."/>
            <person name="Duran R."/>
            <person name="Elbaz-Poulichet F."/>
            <person name="Fonknechten N."/>
            <person name="Lauga B."/>
            <person name="Mornico D."/>
            <person name="Ortet P."/>
            <person name="Schaeffer C."/>
            <person name="Siguier P."/>
            <person name="Alexander Thil Smith A."/>
            <person name="Van Dorsselaer A."/>
            <person name="Weissenbach J."/>
            <person name="Medigue C."/>
            <person name="Le Paslier D."/>
        </authorList>
    </citation>
    <scope>NUCLEOTIDE SEQUENCE</scope>
</reference>
<protein>
    <submittedName>
        <fullName evidence="1">Uncharacterized protein</fullName>
    </submittedName>
</protein>
<accession>E6PE03</accession>
<sequence length="223" mass="24815">MTRRIIAEEPLLFSEQLNDVDANKYISRLNWVIRGRWMEDDEQIAYTQIQLQKAAGWIVGPFDRLSTSDEYPITREAVAKAFFESGAQEVIVSVIPGENPLYVPPAFRLNEVSERALSEAIHAIRLRPYAVAAFNKSPFHAIAAVLNILDFDDYGLCVGPKSFVTSILGDLEAAMGRLPYEMVHDSDVLPTNTGLGSAFARRIITSVNEYNCAEPGYTVLFPG</sequence>
<dbReference type="AlphaFoldDB" id="E6PE03"/>
<organism evidence="1">
    <name type="scientific">mine drainage metagenome</name>
    <dbReference type="NCBI Taxonomy" id="410659"/>
    <lineage>
        <taxon>unclassified sequences</taxon>
        <taxon>metagenomes</taxon>
        <taxon>ecological metagenomes</taxon>
    </lineage>
</organism>
<name>E6PE03_9ZZZZ</name>
<evidence type="ECO:0000313" key="1">
    <source>
        <dbReference type="EMBL" id="CBH74688.1"/>
    </source>
</evidence>
<comment type="caution">
    <text evidence="1">The sequence shown here is derived from an EMBL/GenBank/DDBJ whole genome shotgun (WGS) entry which is preliminary data.</text>
</comment>
<proteinExistence type="predicted"/>